<keyword evidence="3" id="KW-1003">Cell membrane</keyword>
<feature type="transmembrane region" description="Helical" evidence="7">
    <location>
        <begin position="120"/>
        <end position="141"/>
    </location>
</feature>
<evidence type="ECO:0000256" key="6">
    <source>
        <dbReference type="ARBA" id="ARBA00023136"/>
    </source>
</evidence>
<sequence>MIQTFLMHVYAFLNTCSLTLFDRPITLSWSSATLVATDHKVPIDPLTGLPIVLTPDIVTTFEPTSFMFWLDMLGIFACSVSGTILAKHKNFDVFGCILVAMLTAIGGGTVRDVILNRNPLFWLVDMNYLLLITISSLGFQIFCNPQAKHVDALLKWFDTLGLAVFTLIGIKVSQSMGANIPVSLLLGVVTIIVGGIIRDMICNEIPLVLQQEIYITAALIGGGLYFALGAIGMTDWVNEIVTMTTIFIIRTFAILYDWHFPDISLINRRAK</sequence>
<dbReference type="PANTHER" id="PTHR30506:SF3">
    <property type="entry name" value="UPF0126 INNER MEMBRANE PROTEIN YADS-RELATED"/>
    <property type="match status" value="1"/>
</dbReference>
<evidence type="ECO:0000259" key="8">
    <source>
        <dbReference type="Pfam" id="PF03458"/>
    </source>
</evidence>
<feature type="transmembrane region" description="Helical" evidence="7">
    <location>
        <begin position="240"/>
        <end position="259"/>
    </location>
</feature>
<evidence type="ECO:0000256" key="3">
    <source>
        <dbReference type="ARBA" id="ARBA00022475"/>
    </source>
</evidence>
<feature type="transmembrane region" description="Helical" evidence="7">
    <location>
        <begin position="213"/>
        <end position="234"/>
    </location>
</feature>
<accession>A0ABN0VM61</accession>
<dbReference type="Proteomes" id="UP001501787">
    <property type="component" value="Unassembled WGS sequence"/>
</dbReference>
<feature type="transmembrane region" description="Helical" evidence="7">
    <location>
        <begin position="66"/>
        <end position="86"/>
    </location>
</feature>
<feature type="transmembrane region" description="Helical" evidence="7">
    <location>
        <begin position="93"/>
        <end position="114"/>
    </location>
</feature>
<evidence type="ECO:0000256" key="2">
    <source>
        <dbReference type="ARBA" id="ARBA00008193"/>
    </source>
</evidence>
<dbReference type="PANTHER" id="PTHR30506">
    <property type="entry name" value="INNER MEMBRANE PROTEIN"/>
    <property type="match status" value="1"/>
</dbReference>
<keyword evidence="5 7" id="KW-1133">Transmembrane helix</keyword>
<feature type="domain" description="Glycine transporter" evidence="8">
    <location>
        <begin position="156"/>
        <end position="228"/>
    </location>
</feature>
<comment type="subcellular location">
    <subcellularLocation>
        <location evidence="1">Cell membrane</location>
        <topology evidence="1">Multi-pass membrane protein</topology>
    </subcellularLocation>
</comment>
<feature type="transmembrane region" description="Helical" evidence="7">
    <location>
        <begin position="182"/>
        <end position="201"/>
    </location>
</feature>
<name>A0ABN0VM61_9GAMM</name>
<comment type="caution">
    <text evidence="9">The sequence shown here is derived from an EMBL/GenBank/DDBJ whole genome shotgun (WGS) entry which is preliminary data.</text>
</comment>
<dbReference type="RefSeq" id="WP_406947445.1">
    <property type="nucleotide sequence ID" value="NZ_BAAAFR010000001.1"/>
</dbReference>
<evidence type="ECO:0000256" key="4">
    <source>
        <dbReference type="ARBA" id="ARBA00022692"/>
    </source>
</evidence>
<feature type="domain" description="Glycine transporter" evidence="8">
    <location>
        <begin position="69"/>
        <end position="139"/>
    </location>
</feature>
<reference evidence="9 10" key="1">
    <citation type="journal article" date="2019" name="Int. J. Syst. Evol. Microbiol.">
        <title>The Global Catalogue of Microorganisms (GCM) 10K type strain sequencing project: providing services to taxonomists for standard genome sequencing and annotation.</title>
        <authorList>
            <consortium name="The Broad Institute Genomics Platform"/>
            <consortium name="The Broad Institute Genome Sequencing Center for Infectious Disease"/>
            <person name="Wu L."/>
            <person name="Ma J."/>
        </authorList>
    </citation>
    <scope>NUCLEOTIDE SEQUENCE [LARGE SCALE GENOMIC DNA]</scope>
    <source>
        <strain evidence="9 10">JCM 16343</strain>
    </source>
</reference>
<proteinExistence type="inferred from homology"/>
<evidence type="ECO:0000256" key="5">
    <source>
        <dbReference type="ARBA" id="ARBA00022989"/>
    </source>
</evidence>
<dbReference type="Pfam" id="PF03458">
    <property type="entry name" value="Gly_transporter"/>
    <property type="match status" value="2"/>
</dbReference>
<keyword evidence="10" id="KW-1185">Reference proteome</keyword>
<gene>
    <name evidence="9" type="ORF">GCM10009129_05670</name>
</gene>
<evidence type="ECO:0000256" key="1">
    <source>
        <dbReference type="ARBA" id="ARBA00004651"/>
    </source>
</evidence>
<evidence type="ECO:0000313" key="9">
    <source>
        <dbReference type="EMBL" id="GAA0311197.1"/>
    </source>
</evidence>
<evidence type="ECO:0000256" key="7">
    <source>
        <dbReference type="SAM" id="Phobius"/>
    </source>
</evidence>
<protein>
    <recommendedName>
        <fullName evidence="8">Glycine transporter domain-containing protein</fullName>
    </recommendedName>
</protein>
<dbReference type="EMBL" id="BAAAFR010000001">
    <property type="protein sequence ID" value="GAA0311197.1"/>
    <property type="molecule type" value="Genomic_DNA"/>
</dbReference>
<comment type="similarity">
    <text evidence="2">Belongs to the UPF0126 family.</text>
</comment>
<dbReference type="InterPro" id="IPR005115">
    <property type="entry name" value="Gly_transporter"/>
</dbReference>
<keyword evidence="6 7" id="KW-0472">Membrane</keyword>
<keyword evidence="4 7" id="KW-0812">Transmembrane</keyword>
<evidence type="ECO:0000313" key="10">
    <source>
        <dbReference type="Proteomes" id="UP001501787"/>
    </source>
</evidence>
<organism evidence="9 10">
    <name type="scientific">Psychrobacter aestuarii</name>
    <dbReference type="NCBI Taxonomy" id="556327"/>
    <lineage>
        <taxon>Bacteria</taxon>
        <taxon>Pseudomonadati</taxon>
        <taxon>Pseudomonadota</taxon>
        <taxon>Gammaproteobacteria</taxon>
        <taxon>Moraxellales</taxon>
        <taxon>Moraxellaceae</taxon>
        <taxon>Psychrobacter</taxon>
    </lineage>
</organism>